<evidence type="ECO:0000256" key="2">
    <source>
        <dbReference type="ARBA" id="ARBA00022679"/>
    </source>
</evidence>
<evidence type="ECO:0000259" key="5">
    <source>
        <dbReference type="SMART" id="SM00827"/>
    </source>
</evidence>
<dbReference type="Proteomes" id="UP001618531">
    <property type="component" value="Unassembled WGS sequence"/>
</dbReference>
<organism evidence="6 7">
    <name type="scientific">Paenibacillus illinoisensis</name>
    <dbReference type="NCBI Taxonomy" id="59845"/>
    <lineage>
        <taxon>Bacteria</taxon>
        <taxon>Bacillati</taxon>
        <taxon>Bacillota</taxon>
        <taxon>Bacilli</taxon>
        <taxon>Bacillales</taxon>
        <taxon>Paenibacillaceae</taxon>
        <taxon>Paenibacillus</taxon>
    </lineage>
</organism>
<protein>
    <recommendedName>
        <fullName evidence="1">[acyl-carrier-protein] S-malonyltransferase</fullName>
        <ecNumber evidence="1">2.3.1.39</ecNumber>
    </recommendedName>
</protein>
<dbReference type="SUPFAM" id="SSF55048">
    <property type="entry name" value="Probable ACP-binding domain of malonyl-CoA ACP transacylase"/>
    <property type="match status" value="1"/>
</dbReference>
<dbReference type="Gene3D" id="3.40.366.10">
    <property type="entry name" value="Malonyl-Coenzyme A Acyl Carrier Protein, domain 2"/>
    <property type="match status" value="1"/>
</dbReference>
<proteinExistence type="predicted"/>
<comment type="caution">
    <text evidence="6">The sequence shown here is derived from an EMBL/GenBank/DDBJ whole genome shotgun (WGS) entry which is preliminary data.</text>
</comment>
<dbReference type="InterPro" id="IPR050858">
    <property type="entry name" value="Mal-CoA-ACP_Trans/PKS_FabD"/>
</dbReference>
<name>A0ABW8HT23_9BACL</name>
<accession>A0ABW8HT23</accession>
<dbReference type="InterPro" id="IPR014043">
    <property type="entry name" value="Acyl_transferase_dom"/>
</dbReference>
<evidence type="ECO:0000256" key="1">
    <source>
        <dbReference type="ARBA" id="ARBA00013258"/>
    </source>
</evidence>
<reference evidence="6 7" key="1">
    <citation type="submission" date="2024-11" db="EMBL/GenBank/DDBJ databases">
        <title>Identification and Characterization of a Novel Fosfomycin Bacillithiol Transferase FosB8 in Paenibacillus illinoisensis.</title>
        <authorList>
            <person name="Lu W."/>
        </authorList>
    </citation>
    <scope>NUCLEOTIDE SEQUENCE [LARGE SCALE GENOMIC DNA]</scope>
    <source>
        <strain evidence="6 7">WP77</strain>
    </source>
</reference>
<gene>
    <name evidence="6" type="primary">fabD</name>
    <name evidence="6" type="ORF">ACINKY_11455</name>
</gene>
<sequence>MKTYVFPGQGSQAKGMGEGLFEAFPDLVEKADAILGYSIRTLCLDNPEGKLRFTQYTQPALYVVNALSYLKKIRDGNPKPDFLAGHSLGEYNAVLAAGGFDFETGLKLVKKRGELMSRASGGAMAAVVGLTEDQIKAVLVNNKLTEIDIANLNTTTQIVISGHKDDIDRAKPYFEREGADYIPLNVSAAFHSRHMQEAKDEFEQYLKEFSYSELTIPVISNVTARPYNPAEIVPNLAEQLRSSVRWTDSIRYLIRQGGMEFEELGPGSVLTKIIAKIKVEAPAGQQKVSVGAGMTNSIESKEEDTEGQAAFKQKIDTAYQQTADWNQAYAIGTKVRCKGYEDVLITRTKAMVLFGHRAAVYMEGYNGYFALEELRAL</sequence>
<keyword evidence="3 6" id="KW-0012">Acyltransferase</keyword>
<evidence type="ECO:0000313" key="6">
    <source>
        <dbReference type="EMBL" id="MFK0522810.1"/>
    </source>
</evidence>
<dbReference type="GO" id="GO:0004314">
    <property type="term" value="F:[acyl-carrier-protein] S-malonyltransferase activity"/>
    <property type="evidence" value="ECO:0007669"/>
    <property type="project" value="UniProtKB-EC"/>
</dbReference>
<dbReference type="Pfam" id="PF00698">
    <property type="entry name" value="Acyl_transf_1"/>
    <property type="match status" value="1"/>
</dbReference>
<dbReference type="SMART" id="SM00827">
    <property type="entry name" value="PKS_AT"/>
    <property type="match status" value="1"/>
</dbReference>
<dbReference type="NCBIfam" id="TIGR00128">
    <property type="entry name" value="fabD"/>
    <property type="match status" value="1"/>
</dbReference>
<dbReference type="InterPro" id="IPR016036">
    <property type="entry name" value="Malonyl_transacylase_ACP-bd"/>
</dbReference>
<evidence type="ECO:0000256" key="3">
    <source>
        <dbReference type="ARBA" id="ARBA00023315"/>
    </source>
</evidence>
<dbReference type="PANTHER" id="PTHR42681">
    <property type="entry name" value="MALONYL-COA-ACYL CARRIER PROTEIN TRANSACYLASE, MITOCHONDRIAL"/>
    <property type="match status" value="1"/>
</dbReference>
<comment type="catalytic activity">
    <reaction evidence="4">
        <text>holo-[ACP] + malonyl-CoA = malonyl-[ACP] + CoA</text>
        <dbReference type="Rhea" id="RHEA:41792"/>
        <dbReference type="Rhea" id="RHEA-COMP:9623"/>
        <dbReference type="Rhea" id="RHEA-COMP:9685"/>
        <dbReference type="ChEBI" id="CHEBI:57287"/>
        <dbReference type="ChEBI" id="CHEBI:57384"/>
        <dbReference type="ChEBI" id="CHEBI:64479"/>
        <dbReference type="ChEBI" id="CHEBI:78449"/>
        <dbReference type="EC" id="2.3.1.39"/>
    </reaction>
</comment>
<dbReference type="InterPro" id="IPR004410">
    <property type="entry name" value="Malonyl_CoA-ACP_transAc_FabD"/>
</dbReference>
<dbReference type="Gene3D" id="3.30.70.250">
    <property type="entry name" value="Malonyl-CoA ACP transacylase, ACP-binding"/>
    <property type="match status" value="1"/>
</dbReference>
<keyword evidence="2 6" id="KW-0808">Transferase</keyword>
<feature type="domain" description="Malonyl-CoA:ACP transacylase (MAT)" evidence="5">
    <location>
        <begin position="5"/>
        <end position="297"/>
    </location>
</feature>
<dbReference type="SUPFAM" id="SSF52151">
    <property type="entry name" value="FabD/lysophospholipase-like"/>
    <property type="match status" value="1"/>
</dbReference>
<evidence type="ECO:0000256" key="4">
    <source>
        <dbReference type="ARBA" id="ARBA00048462"/>
    </source>
</evidence>
<dbReference type="EC" id="2.3.1.39" evidence="1"/>
<dbReference type="InterPro" id="IPR016035">
    <property type="entry name" value="Acyl_Trfase/lysoPLipase"/>
</dbReference>
<dbReference type="InterPro" id="IPR001227">
    <property type="entry name" value="Ac_transferase_dom_sf"/>
</dbReference>
<dbReference type="EMBL" id="JBIYSL010000002">
    <property type="protein sequence ID" value="MFK0522810.1"/>
    <property type="molecule type" value="Genomic_DNA"/>
</dbReference>
<dbReference type="PANTHER" id="PTHR42681:SF1">
    <property type="entry name" value="MALONYL-COA-ACYL CARRIER PROTEIN TRANSACYLASE, MITOCHONDRIAL"/>
    <property type="match status" value="1"/>
</dbReference>
<keyword evidence="7" id="KW-1185">Reference proteome</keyword>
<evidence type="ECO:0000313" key="7">
    <source>
        <dbReference type="Proteomes" id="UP001618531"/>
    </source>
</evidence>
<dbReference type="RefSeq" id="WP_402874806.1">
    <property type="nucleotide sequence ID" value="NZ_JBIYSL010000002.1"/>
</dbReference>